<evidence type="ECO:0000256" key="1">
    <source>
        <dbReference type="ARBA" id="ARBA00004429"/>
    </source>
</evidence>
<name>A0ABQ3Z740_9ACTN</name>
<gene>
    <name evidence="10" type="ORF">Adu01nite_69970</name>
</gene>
<feature type="transmembrane region" description="Helical" evidence="8">
    <location>
        <begin position="265"/>
        <end position="286"/>
    </location>
</feature>
<accession>A0ABQ3Z740</accession>
<comment type="subcellular location">
    <subcellularLocation>
        <location evidence="1">Cell inner membrane</location>
        <topology evidence="1">Multi-pass membrane protein</topology>
    </subcellularLocation>
</comment>
<evidence type="ECO:0000256" key="6">
    <source>
        <dbReference type="ARBA" id="ARBA00022989"/>
    </source>
</evidence>
<evidence type="ECO:0000256" key="3">
    <source>
        <dbReference type="ARBA" id="ARBA00022448"/>
    </source>
</evidence>
<comment type="caution">
    <text evidence="10">The sequence shown here is derived from an EMBL/GenBank/DDBJ whole genome shotgun (WGS) entry which is preliminary data.</text>
</comment>
<dbReference type="InterPro" id="IPR013525">
    <property type="entry name" value="ABC2_TM"/>
</dbReference>
<feature type="transmembrane region" description="Helical" evidence="8">
    <location>
        <begin position="63"/>
        <end position="85"/>
    </location>
</feature>
<keyword evidence="4" id="KW-1003">Cell membrane</keyword>
<evidence type="ECO:0000256" key="4">
    <source>
        <dbReference type="ARBA" id="ARBA00022475"/>
    </source>
</evidence>
<evidence type="ECO:0000256" key="8">
    <source>
        <dbReference type="SAM" id="Phobius"/>
    </source>
</evidence>
<evidence type="ECO:0000313" key="10">
    <source>
        <dbReference type="EMBL" id="GIE05647.1"/>
    </source>
</evidence>
<feature type="transmembrane region" description="Helical" evidence="8">
    <location>
        <begin position="97"/>
        <end position="116"/>
    </location>
</feature>
<evidence type="ECO:0000256" key="5">
    <source>
        <dbReference type="ARBA" id="ARBA00022692"/>
    </source>
</evidence>
<evidence type="ECO:0000313" key="11">
    <source>
        <dbReference type="Proteomes" id="UP000637628"/>
    </source>
</evidence>
<dbReference type="PANTHER" id="PTHR30413">
    <property type="entry name" value="INNER MEMBRANE TRANSPORT PERMEASE"/>
    <property type="match status" value="1"/>
</dbReference>
<feature type="transmembrane region" description="Helical" evidence="8">
    <location>
        <begin position="136"/>
        <end position="161"/>
    </location>
</feature>
<reference evidence="10 11" key="1">
    <citation type="submission" date="2021-01" db="EMBL/GenBank/DDBJ databases">
        <title>Whole genome shotgun sequence of Actinoplanes durhamensis NBRC 14914.</title>
        <authorList>
            <person name="Komaki H."/>
            <person name="Tamura T."/>
        </authorList>
    </citation>
    <scope>NUCLEOTIDE SEQUENCE [LARGE SCALE GENOMIC DNA]</scope>
    <source>
        <strain evidence="10 11">NBRC 14914</strain>
    </source>
</reference>
<protein>
    <submittedName>
        <fullName evidence="10">Transport permease protein</fullName>
    </submittedName>
</protein>
<sequence>MSDLLEDTRLSAGELARRHGLASTGALPGLSAYGRQLWANRHFVSAYAHAKTSSRFGSTRLGALWQVLTPLLNAAVYYLIFGVVADTRGAVGNFIPYLCCGVFVFGFTQSVVQGGINLIRGNLGMIRALHFPRGSLPLGLAIAEARNLVASMSVLVAIVLLTGERLTWQWLMLLPALLLQAIFNAGLAMWAARLGSQLPDLAQLMPFIIRIWLYSSAVLYPVARFSEHLHGWQLRLAEANPLLVFIELVRLALLENVEPAGTPSLLWTEAACWTAVAGLGGFVYFWRGEKEYGRG</sequence>
<comment type="similarity">
    <text evidence="2">Belongs to the ABC-2 integral membrane protein family.</text>
</comment>
<evidence type="ECO:0000256" key="2">
    <source>
        <dbReference type="ARBA" id="ARBA00007783"/>
    </source>
</evidence>
<evidence type="ECO:0000259" key="9">
    <source>
        <dbReference type="Pfam" id="PF01061"/>
    </source>
</evidence>
<evidence type="ECO:0000256" key="7">
    <source>
        <dbReference type="ARBA" id="ARBA00023136"/>
    </source>
</evidence>
<keyword evidence="11" id="KW-1185">Reference proteome</keyword>
<keyword evidence="5 8" id="KW-0812">Transmembrane</keyword>
<dbReference type="PANTHER" id="PTHR30413:SF8">
    <property type="entry name" value="TRANSPORT PERMEASE PROTEIN"/>
    <property type="match status" value="1"/>
</dbReference>
<keyword evidence="6 8" id="KW-1133">Transmembrane helix</keyword>
<dbReference type="RefSeq" id="WP_203733505.1">
    <property type="nucleotide sequence ID" value="NZ_BAAATX010000009.1"/>
</dbReference>
<keyword evidence="7 8" id="KW-0472">Membrane</keyword>
<keyword evidence="3" id="KW-0813">Transport</keyword>
<dbReference type="EMBL" id="BOML01000057">
    <property type="protein sequence ID" value="GIE05647.1"/>
    <property type="molecule type" value="Genomic_DNA"/>
</dbReference>
<dbReference type="Proteomes" id="UP000637628">
    <property type="component" value="Unassembled WGS sequence"/>
</dbReference>
<dbReference type="Pfam" id="PF01061">
    <property type="entry name" value="ABC2_membrane"/>
    <property type="match status" value="1"/>
</dbReference>
<feature type="domain" description="ABC-2 type transporter transmembrane" evidence="9">
    <location>
        <begin position="53"/>
        <end position="253"/>
    </location>
</feature>
<feature type="transmembrane region" description="Helical" evidence="8">
    <location>
        <begin position="173"/>
        <end position="192"/>
    </location>
</feature>
<organism evidence="10 11">
    <name type="scientific">Paractinoplanes durhamensis</name>
    <dbReference type="NCBI Taxonomy" id="113563"/>
    <lineage>
        <taxon>Bacteria</taxon>
        <taxon>Bacillati</taxon>
        <taxon>Actinomycetota</taxon>
        <taxon>Actinomycetes</taxon>
        <taxon>Micromonosporales</taxon>
        <taxon>Micromonosporaceae</taxon>
        <taxon>Paractinoplanes</taxon>
    </lineage>
</organism>
<proteinExistence type="inferred from homology"/>